<evidence type="ECO:0000313" key="1">
    <source>
        <dbReference type="EMBL" id="KAH1185696.1"/>
    </source>
</evidence>
<protein>
    <submittedName>
        <fullName evidence="1">Uncharacterized protein</fullName>
    </submittedName>
</protein>
<reference evidence="1" key="1">
    <citation type="submission" date="2021-09" db="EMBL/GenBank/DDBJ databases">
        <title>The genome of Mauremys mutica provides insights into the evolution of semi-aquatic lifestyle.</title>
        <authorList>
            <person name="Gong S."/>
            <person name="Gao Y."/>
        </authorList>
    </citation>
    <scope>NUCLEOTIDE SEQUENCE</scope>
    <source>
        <strain evidence="1">MM-2020</strain>
        <tissue evidence="1">Muscle</tissue>
    </source>
</reference>
<gene>
    <name evidence="1" type="ORF">KIL84_018445</name>
</gene>
<dbReference type="AlphaFoldDB" id="A0A9D3XT51"/>
<dbReference type="Proteomes" id="UP000827986">
    <property type="component" value="Unassembled WGS sequence"/>
</dbReference>
<evidence type="ECO:0000313" key="2">
    <source>
        <dbReference type="Proteomes" id="UP000827986"/>
    </source>
</evidence>
<keyword evidence="2" id="KW-1185">Reference proteome</keyword>
<comment type="caution">
    <text evidence="1">The sequence shown here is derived from an EMBL/GenBank/DDBJ whole genome shotgun (WGS) entry which is preliminary data.</text>
</comment>
<accession>A0A9D3XT51</accession>
<dbReference type="EMBL" id="JAHDVG010000463">
    <property type="protein sequence ID" value="KAH1185696.1"/>
    <property type="molecule type" value="Genomic_DNA"/>
</dbReference>
<proteinExistence type="predicted"/>
<organism evidence="1 2">
    <name type="scientific">Mauremys mutica</name>
    <name type="common">yellowpond turtle</name>
    <dbReference type="NCBI Taxonomy" id="74926"/>
    <lineage>
        <taxon>Eukaryota</taxon>
        <taxon>Metazoa</taxon>
        <taxon>Chordata</taxon>
        <taxon>Craniata</taxon>
        <taxon>Vertebrata</taxon>
        <taxon>Euteleostomi</taxon>
        <taxon>Archelosauria</taxon>
        <taxon>Testudinata</taxon>
        <taxon>Testudines</taxon>
        <taxon>Cryptodira</taxon>
        <taxon>Durocryptodira</taxon>
        <taxon>Testudinoidea</taxon>
        <taxon>Geoemydidae</taxon>
        <taxon>Geoemydinae</taxon>
        <taxon>Mauremys</taxon>
    </lineage>
</organism>
<name>A0A9D3XT51_9SAUR</name>
<sequence>MKPMVFSGSRIKGSVRVKKKSMLGWIIHRMYDTDFEYPLPLPPKPGMCERRQDWLHYVRYFFQTMSSHNHNVKYYSKQGVKASKICMKISAQQGFHCFKFDHCHYLYYFIYNIF</sequence>